<dbReference type="Gene3D" id="2.30.29.30">
    <property type="entry name" value="Pleckstrin-homology domain (PH domain)/Phosphotyrosine-binding domain (PTB)"/>
    <property type="match status" value="1"/>
</dbReference>
<dbReference type="SUPFAM" id="SSF50729">
    <property type="entry name" value="PH domain-like"/>
    <property type="match status" value="1"/>
</dbReference>
<keyword evidence="3" id="KW-0963">Cytoplasm</keyword>
<comment type="subcellular location">
    <subcellularLocation>
        <location evidence="1">Cytoplasm</location>
    </subcellularLocation>
</comment>
<dbReference type="OrthoDB" id="440673at2759"/>
<dbReference type="Pfam" id="PF06058">
    <property type="entry name" value="DCP1"/>
    <property type="match status" value="1"/>
</dbReference>
<dbReference type="CDD" id="cd09804">
    <property type="entry name" value="Dcp1"/>
    <property type="match status" value="1"/>
</dbReference>
<organism evidence="6 7">
    <name type="scientific">Mycena indigotica</name>
    <dbReference type="NCBI Taxonomy" id="2126181"/>
    <lineage>
        <taxon>Eukaryota</taxon>
        <taxon>Fungi</taxon>
        <taxon>Dikarya</taxon>
        <taxon>Basidiomycota</taxon>
        <taxon>Agaricomycotina</taxon>
        <taxon>Agaricomycetes</taxon>
        <taxon>Agaricomycetidae</taxon>
        <taxon>Agaricales</taxon>
        <taxon>Marasmiineae</taxon>
        <taxon>Mycenaceae</taxon>
        <taxon>Mycena</taxon>
    </lineage>
</organism>
<evidence type="ECO:0000256" key="4">
    <source>
        <dbReference type="ARBA" id="ARBA00022664"/>
    </source>
</evidence>
<feature type="region of interest" description="Disordered" evidence="5">
    <location>
        <begin position="418"/>
        <end position="488"/>
    </location>
</feature>
<gene>
    <name evidence="6" type="ORF">MIND_01211800</name>
</gene>
<proteinExistence type="inferred from homology"/>
<comment type="caution">
    <text evidence="6">The sequence shown here is derived from an EMBL/GenBank/DDBJ whole genome shotgun (WGS) entry which is preliminary data.</text>
</comment>
<dbReference type="RefSeq" id="XP_037214592.1">
    <property type="nucleotide sequence ID" value="XM_037368624.1"/>
</dbReference>
<dbReference type="GO" id="GO:0000932">
    <property type="term" value="C:P-body"/>
    <property type="evidence" value="ECO:0007669"/>
    <property type="project" value="TreeGrafter"/>
</dbReference>
<evidence type="ECO:0000256" key="1">
    <source>
        <dbReference type="ARBA" id="ARBA00004496"/>
    </source>
</evidence>
<sequence length="696" mass="75726">MHSPSPQLHRQQRHRPQPSIENARDNLGMSPEARYEHNLKVLRRRDPSIISIFDQFTHVCVYHHNGEGWEKNGYEGSMFLYERDAYPPYGFYILNRMGKEDYVQRLHPEDKASPLGAYAMIRTFPEFTARRIAKINSQYDQNNLPDKFSPIYFPPDLDAVDKGPSQTVCLWMFPTDAREPMLDVMKRLQSYVSRNVPYPEQYRYGPGRPPPPNPHLRTSSPSPPPQQESNSITGQQQSAPPLSGSPSEIDKLFSKLTQQSSTKNATSVAMSPAQPRTKSMPIVPSVNGHTNGVPGPSHTPATGIALLDSIFASATPFKSPSVTKPQVHSPTPSIAPQVLNQDVITSLLGLPPSRVGSAVSHGSSREGDNEYEINGNLGSDGFSSSESSTVLDPEAEFDEELQAAGASAGRPLLSALATRAEARHATSSGPAPNGRVHGDVTPRPPLPRPLANGHTAVSPPMSNREGSHSTIRPAPPSSEPWTPVDDRLDSDIEDGEIVELDFADTSALSDPAAFREAQQRSRREHGVSPGPVIANGTGTRRGKGRKKGKRERAAERALENARLAQIIDPDRLGDGPSSRSVSASPDPMAAHVEMETPTASQAPLLPNLNSRLSVQSLFTGAPIKSATASPTSSPVRPIDPAIARASIISTVSVSAPAQSLPPRMERNEFVREVLTLIHTDSKFVDALWHDYLARSY</sequence>
<feature type="region of interest" description="Disordered" evidence="5">
    <location>
        <begin position="199"/>
        <end position="279"/>
    </location>
</feature>
<comment type="similarity">
    <text evidence="2">Belongs to the DCP1 family.</text>
</comment>
<dbReference type="PANTHER" id="PTHR16290">
    <property type="entry name" value="TRANSCRIPTION FACTOR SMIF DECAPPING ENZYME DCP1"/>
    <property type="match status" value="1"/>
</dbReference>
<dbReference type="GO" id="GO:0000290">
    <property type="term" value="P:deadenylation-dependent decapping of nuclear-transcribed mRNA"/>
    <property type="evidence" value="ECO:0007669"/>
    <property type="project" value="InterPro"/>
</dbReference>
<feature type="compositionally biased region" description="Polar residues" evidence="5">
    <location>
        <begin position="230"/>
        <end position="246"/>
    </location>
</feature>
<keyword evidence="4" id="KW-0507">mRNA processing</keyword>
<feature type="compositionally biased region" description="Basic and acidic residues" evidence="5">
    <location>
        <begin position="517"/>
        <end position="526"/>
    </location>
</feature>
<feature type="region of interest" description="Disordered" evidence="5">
    <location>
        <begin position="1"/>
        <end position="29"/>
    </location>
</feature>
<feature type="region of interest" description="Disordered" evidence="5">
    <location>
        <begin position="509"/>
        <end position="589"/>
    </location>
</feature>
<feature type="compositionally biased region" description="Polar residues" evidence="5">
    <location>
        <begin position="255"/>
        <end position="277"/>
    </location>
</feature>
<dbReference type="GO" id="GO:0008047">
    <property type="term" value="F:enzyme activator activity"/>
    <property type="evidence" value="ECO:0007669"/>
    <property type="project" value="InterPro"/>
</dbReference>
<evidence type="ECO:0000313" key="6">
    <source>
        <dbReference type="EMBL" id="KAF7291865.1"/>
    </source>
</evidence>
<dbReference type="AlphaFoldDB" id="A0A8H6S5W3"/>
<dbReference type="GO" id="GO:0031087">
    <property type="term" value="P:deadenylation-independent decapping of nuclear-transcribed mRNA"/>
    <property type="evidence" value="ECO:0007669"/>
    <property type="project" value="TreeGrafter"/>
</dbReference>
<dbReference type="GO" id="GO:0006397">
    <property type="term" value="P:mRNA processing"/>
    <property type="evidence" value="ECO:0007669"/>
    <property type="project" value="UniProtKB-KW"/>
</dbReference>
<protein>
    <submittedName>
        <fullName evidence="6">Uncharacterized protein</fullName>
    </submittedName>
</protein>
<dbReference type="PANTHER" id="PTHR16290:SF0">
    <property type="entry name" value="DECAPPING PROTEIN 1, ISOFORM A"/>
    <property type="match status" value="1"/>
</dbReference>
<dbReference type="InterPro" id="IPR011993">
    <property type="entry name" value="PH-like_dom_sf"/>
</dbReference>
<evidence type="ECO:0000256" key="5">
    <source>
        <dbReference type="SAM" id="MobiDB-lite"/>
    </source>
</evidence>
<name>A0A8H6S5W3_9AGAR</name>
<evidence type="ECO:0000256" key="3">
    <source>
        <dbReference type="ARBA" id="ARBA00022490"/>
    </source>
</evidence>
<evidence type="ECO:0000313" key="7">
    <source>
        <dbReference type="Proteomes" id="UP000636479"/>
    </source>
</evidence>
<evidence type="ECO:0000256" key="2">
    <source>
        <dbReference type="ARBA" id="ARBA00008778"/>
    </source>
</evidence>
<reference evidence="6" key="1">
    <citation type="submission" date="2020-05" db="EMBL/GenBank/DDBJ databases">
        <title>Mycena genomes resolve the evolution of fungal bioluminescence.</title>
        <authorList>
            <person name="Tsai I.J."/>
        </authorList>
    </citation>
    <scope>NUCLEOTIDE SEQUENCE</scope>
    <source>
        <strain evidence="6">171206Taipei</strain>
    </source>
</reference>
<dbReference type="InterPro" id="IPR010334">
    <property type="entry name" value="Dcp1"/>
</dbReference>
<keyword evidence="7" id="KW-1185">Reference proteome</keyword>
<feature type="compositionally biased region" description="Basic residues" evidence="5">
    <location>
        <begin position="540"/>
        <end position="550"/>
    </location>
</feature>
<dbReference type="GeneID" id="59351140"/>
<dbReference type="Proteomes" id="UP000636479">
    <property type="component" value="Unassembled WGS sequence"/>
</dbReference>
<accession>A0A8H6S5W3</accession>
<dbReference type="GO" id="GO:0003729">
    <property type="term" value="F:mRNA binding"/>
    <property type="evidence" value="ECO:0007669"/>
    <property type="project" value="TreeGrafter"/>
</dbReference>
<dbReference type="EMBL" id="JACAZF010000012">
    <property type="protein sequence ID" value="KAF7291865.1"/>
    <property type="molecule type" value="Genomic_DNA"/>
</dbReference>
<feature type="region of interest" description="Disordered" evidence="5">
    <location>
        <begin position="351"/>
        <end position="392"/>
    </location>
</feature>